<dbReference type="RefSeq" id="WP_345032084.1">
    <property type="nucleotide sequence ID" value="NZ_BAABEY010000036.1"/>
</dbReference>
<name>A0ABP8M7B4_9BACT</name>
<reference evidence="8" key="1">
    <citation type="journal article" date="2019" name="Int. J. Syst. Evol. Microbiol.">
        <title>The Global Catalogue of Microorganisms (GCM) 10K type strain sequencing project: providing services to taxonomists for standard genome sequencing and annotation.</title>
        <authorList>
            <consortium name="The Broad Institute Genomics Platform"/>
            <consortium name="The Broad Institute Genome Sequencing Center for Infectious Disease"/>
            <person name="Wu L."/>
            <person name="Ma J."/>
        </authorList>
    </citation>
    <scope>NUCLEOTIDE SEQUENCE [LARGE SCALE GENOMIC DNA]</scope>
    <source>
        <strain evidence="8">JCM 31920</strain>
    </source>
</reference>
<evidence type="ECO:0000256" key="2">
    <source>
        <dbReference type="ARBA" id="ARBA00003906"/>
    </source>
</evidence>
<keyword evidence="5" id="KW-0175">Coiled coil</keyword>
<evidence type="ECO:0000313" key="8">
    <source>
        <dbReference type="Proteomes" id="UP001501508"/>
    </source>
</evidence>
<evidence type="ECO:0000256" key="5">
    <source>
        <dbReference type="SAM" id="Coils"/>
    </source>
</evidence>
<accession>A0ABP8M7B4</accession>
<dbReference type="Pfam" id="PF00676">
    <property type="entry name" value="E1_dh"/>
    <property type="match status" value="1"/>
</dbReference>
<dbReference type="Pfam" id="PF02779">
    <property type="entry name" value="Transket_pyr"/>
    <property type="match status" value="1"/>
</dbReference>
<feature type="domain" description="Transketolase-like pyrimidine-binding" evidence="6">
    <location>
        <begin position="468"/>
        <end position="642"/>
    </location>
</feature>
<dbReference type="InterPro" id="IPR005475">
    <property type="entry name" value="Transketolase-like_Pyr-bd"/>
</dbReference>
<dbReference type="SUPFAM" id="SSF52518">
    <property type="entry name" value="Thiamin diphosphate-binding fold (THDP-binding)"/>
    <property type="match status" value="2"/>
</dbReference>
<evidence type="ECO:0000256" key="4">
    <source>
        <dbReference type="ARBA" id="ARBA00023052"/>
    </source>
</evidence>
<dbReference type="Gene3D" id="3.40.50.970">
    <property type="match status" value="2"/>
</dbReference>
<comment type="cofactor">
    <cofactor evidence="1">
        <name>thiamine diphosphate</name>
        <dbReference type="ChEBI" id="CHEBI:58937"/>
    </cofactor>
</comment>
<dbReference type="PANTHER" id="PTHR43257">
    <property type="entry name" value="PYRUVATE DEHYDROGENASE E1 COMPONENT BETA SUBUNIT"/>
    <property type="match status" value="1"/>
</dbReference>
<gene>
    <name evidence="7" type="ORF">GCM10023091_37640</name>
</gene>
<dbReference type="Pfam" id="PF02780">
    <property type="entry name" value="Transketolase_C"/>
    <property type="match status" value="1"/>
</dbReference>
<dbReference type="SUPFAM" id="SSF52922">
    <property type="entry name" value="TK C-terminal domain-like"/>
    <property type="match status" value="1"/>
</dbReference>
<proteinExistence type="predicted"/>
<feature type="coiled-coil region" evidence="5">
    <location>
        <begin position="403"/>
        <end position="437"/>
    </location>
</feature>
<dbReference type="InterPro" id="IPR001017">
    <property type="entry name" value="DH_E1"/>
</dbReference>
<organism evidence="7 8">
    <name type="scientific">Ravibacter arvi</name>
    <dbReference type="NCBI Taxonomy" id="2051041"/>
    <lineage>
        <taxon>Bacteria</taxon>
        <taxon>Pseudomonadati</taxon>
        <taxon>Bacteroidota</taxon>
        <taxon>Cytophagia</taxon>
        <taxon>Cytophagales</taxon>
        <taxon>Spirosomataceae</taxon>
        <taxon>Ravibacter</taxon>
    </lineage>
</organism>
<evidence type="ECO:0000259" key="6">
    <source>
        <dbReference type="SMART" id="SM00861"/>
    </source>
</evidence>
<dbReference type="PANTHER" id="PTHR43257:SF2">
    <property type="entry name" value="PYRUVATE DEHYDROGENASE E1 COMPONENT SUBUNIT BETA"/>
    <property type="match status" value="1"/>
</dbReference>
<comment type="caution">
    <text evidence="7">The sequence shown here is derived from an EMBL/GenBank/DDBJ whole genome shotgun (WGS) entry which is preliminary data.</text>
</comment>
<dbReference type="Gene3D" id="3.40.50.920">
    <property type="match status" value="1"/>
</dbReference>
<keyword evidence="4" id="KW-0786">Thiamine pyrophosphate</keyword>
<dbReference type="SMART" id="SM00861">
    <property type="entry name" value="Transket_pyr"/>
    <property type="match status" value="1"/>
</dbReference>
<dbReference type="EMBL" id="BAABEY010000036">
    <property type="protein sequence ID" value="GAA4445717.1"/>
    <property type="molecule type" value="Genomic_DNA"/>
</dbReference>
<dbReference type="Proteomes" id="UP001501508">
    <property type="component" value="Unassembled WGS sequence"/>
</dbReference>
<comment type="function">
    <text evidence="2">E1 component of the 2-oxoglutarate dehydrogenase (OGDH) complex which catalyzes the decarboxylation of 2-oxoglutarate, the first step in the conversion of 2-oxoglutarate to succinyl-CoA and CO(2).</text>
</comment>
<protein>
    <submittedName>
        <fullName evidence="7">Alpha-ketoacid dehydrogenase subunit alpha/beta</fullName>
    </submittedName>
</protein>
<dbReference type="InterPro" id="IPR029061">
    <property type="entry name" value="THDP-binding"/>
</dbReference>
<dbReference type="InterPro" id="IPR033248">
    <property type="entry name" value="Transketolase_C"/>
</dbReference>
<evidence type="ECO:0000256" key="3">
    <source>
        <dbReference type="ARBA" id="ARBA00023002"/>
    </source>
</evidence>
<evidence type="ECO:0000313" key="7">
    <source>
        <dbReference type="EMBL" id="GAA4445717.1"/>
    </source>
</evidence>
<keyword evidence="8" id="KW-1185">Reference proteome</keyword>
<dbReference type="InterPro" id="IPR009014">
    <property type="entry name" value="Transketo_C/PFOR_II"/>
</dbReference>
<keyword evidence="3" id="KW-0560">Oxidoreductase</keyword>
<sequence length="802" mass="89940">MTFNESLLENDTLVKDKVLHDYRVAVESRAVAVQGRRDVMGGRAKFGIFGDGKEVAQVALASVFQKGDFRSGYYRDQTIEHYLGNLTWQQLFSQIYAHTDLTYEPHTGGRSMNGHFATRWIDDNGNWLKQNDLYNSVCDISPTAGQIPRSVGLAYASKLYRENPALAYLENFSRKGDEIVFATIGDASTSQGMFWETMNAAGVLQVPLLMSVWDDGYGISVPVSYQTTKGSISEALYGLKREEGIPGIEIFKVAGWNYPELVETYRLAAQICRKEQVPVLVHVDELTQPSGHSSSGSHERYKTRERLDWEARFDCNVKFRTWILQNGFGTEEELEQIENQAKETVKAARDTAWSAYRLSYKEDQEAIISLLKTAVGESRHKEELKAILKQLSAVQYPIRRDFLHAAVRALQVLRDENTTARNELKRWLENAKRANEERFNTFLYASGAQSPLNVEEVPPVYDAEPAKVDGREIIRDYFDALFARDPRVVALGEDIGLIGDVNQGFAGLQEKHGEIRITDTGIRETTIIGQGIGLAMRGLRPVVEIQYFDYTYYTLATLTDDLACLRYRTAGGQQAPLIIRTRGHRLEGIWHSGSPVGTMLSSLRGLHVAVPRNFTQAAGLYNTLFKGMDPALVIEPLNAYRQKELRPANLGDYCLPLGKPEVLREGKDLTIVTYGAMCRIVLEAAAQLAEVGVDVEVIDVQTLLPFDIDHRIVESVKKTNRVIFADEDVPGSASAYMMQQVLEGQNAYRWLDAAPQTISAKAHRPAYGSDGDYFSKPNADEIFERAYSLMRESAPGKFPAIF</sequence>
<evidence type="ECO:0000256" key="1">
    <source>
        <dbReference type="ARBA" id="ARBA00001964"/>
    </source>
</evidence>